<dbReference type="InterPro" id="IPR041800">
    <property type="entry name" value="ASCC2_CUE"/>
</dbReference>
<dbReference type="GO" id="GO:0043130">
    <property type="term" value="F:ubiquitin binding"/>
    <property type="evidence" value="ECO:0007669"/>
    <property type="project" value="InterPro"/>
</dbReference>
<dbReference type="Pfam" id="PF02845">
    <property type="entry name" value="CUE"/>
    <property type="match status" value="1"/>
</dbReference>
<keyword evidence="4" id="KW-1185">Reference proteome</keyword>
<dbReference type="OrthoDB" id="5577209at2759"/>
<sequence>MTLPSFAPVPPVTVRKSIPNEEWETCMRAWVALIETLLKLVDKAFTAHIVKDESVVSFLSSYFRQVALSNDPSLVTGPRARSLQRSCFILTRRVLLEMHPPPQTLLGWEFLGDLNTHYRSSSALKTLMSEVWDKHQEEIMSSFERGKSLIIKRHSLSGAQGNQELMVDIRRLTVLALDQPAMGQALMTGSDYLDTLLDVYKAQKSGELQQIIVANVYVGFISLLKGPKPNFSLLLDHIFSLKSAAETNSGGRISEPTFLSDLICSSDVLMRIERSLAGSSQKRGQGLIASLRIYQSQMKSFHRRYQRQKRRKGKDRADDGAPDADILHNNKSSLIRQIQDLFPNFGSGYVSRLLDYYNKDAELAISHILENSLPPELQILDQSEELSSIQSIIDVDNPLSQLNASQNSPPPEPDLTRRNVFDDDIVELARSGDGAHKLHFGRADPDLTADSILADRSQHAVNKAAILSALATFDSDDDEHDDTYDIADVGGTVDSLPVGIDADADDTRNLRAVTSEEAQVTLFGLFKSNPGLFARDSATRRSQPRLALKRETGMTDEAIEGWAVMLARDPKRESRLERNLALVAGGTPSGGTISQRDFLSTAYRKPNSTSEEATEDSGEASDAPAVRSGGNEGGNNGRGRGRGRGRGNRGRGDRNVAGVSGDRETAIARQRKDASKASRANHNRRDRRAKKIGAGMMPM</sequence>
<feature type="region of interest" description="Disordered" evidence="1">
    <location>
        <begin position="304"/>
        <end position="325"/>
    </location>
</feature>
<feature type="compositionally biased region" description="Basic residues" evidence="1">
    <location>
        <begin position="639"/>
        <end position="649"/>
    </location>
</feature>
<dbReference type="PANTHER" id="PTHR21494:SF0">
    <property type="entry name" value="ACTIVATING SIGNAL COINTEGRATOR 1 COMPLEX SUBUNIT 2"/>
    <property type="match status" value="1"/>
</dbReference>
<evidence type="ECO:0000313" key="3">
    <source>
        <dbReference type="EMBL" id="OXV07266.1"/>
    </source>
</evidence>
<feature type="region of interest" description="Disordered" evidence="1">
    <location>
        <begin position="604"/>
        <end position="699"/>
    </location>
</feature>
<gene>
    <name evidence="3" type="ORF">Egran_04968</name>
</gene>
<evidence type="ECO:0000313" key="4">
    <source>
        <dbReference type="Proteomes" id="UP000243515"/>
    </source>
</evidence>
<proteinExistence type="predicted"/>
<dbReference type="SMART" id="SM00546">
    <property type="entry name" value="CUE"/>
    <property type="match status" value="1"/>
</dbReference>
<comment type="caution">
    <text evidence="3">The sequence shown here is derived from an EMBL/GenBank/DDBJ whole genome shotgun (WGS) entry which is preliminary data.</text>
</comment>
<protein>
    <recommendedName>
        <fullName evidence="2">CUE domain-containing protein</fullName>
    </recommendedName>
</protein>
<feature type="compositionally biased region" description="Basic residues" evidence="1">
    <location>
        <begin position="679"/>
        <end position="691"/>
    </location>
</feature>
<dbReference type="EMBL" id="NPHW01004972">
    <property type="protein sequence ID" value="OXV07266.1"/>
    <property type="molecule type" value="Genomic_DNA"/>
</dbReference>
<organism evidence="3 4">
    <name type="scientific">Elaphomyces granulatus</name>
    <dbReference type="NCBI Taxonomy" id="519963"/>
    <lineage>
        <taxon>Eukaryota</taxon>
        <taxon>Fungi</taxon>
        <taxon>Dikarya</taxon>
        <taxon>Ascomycota</taxon>
        <taxon>Pezizomycotina</taxon>
        <taxon>Eurotiomycetes</taxon>
        <taxon>Eurotiomycetidae</taxon>
        <taxon>Eurotiales</taxon>
        <taxon>Elaphomycetaceae</taxon>
        <taxon>Elaphomyces</taxon>
    </lineage>
</organism>
<dbReference type="SUPFAM" id="SSF46934">
    <property type="entry name" value="UBA-like"/>
    <property type="match status" value="1"/>
</dbReference>
<dbReference type="PROSITE" id="PS51140">
    <property type="entry name" value="CUE"/>
    <property type="match status" value="1"/>
</dbReference>
<feature type="compositionally biased region" description="Basic residues" evidence="1">
    <location>
        <begin position="304"/>
        <end position="314"/>
    </location>
</feature>
<dbReference type="Proteomes" id="UP000243515">
    <property type="component" value="Unassembled WGS sequence"/>
</dbReference>
<dbReference type="AlphaFoldDB" id="A0A232LT11"/>
<feature type="compositionally biased region" description="Basic and acidic residues" evidence="1">
    <location>
        <begin position="661"/>
        <end position="676"/>
    </location>
</feature>
<dbReference type="CDD" id="cd14364">
    <property type="entry name" value="CUE_ASCC2"/>
    <property type="match status" value="1"/>
</dbReference>
<dbReference type="InterPro" id="IPR052586">
    <property type="entry name" value="ASCC2"/>
</dbReference>
<name>A0A232LT11_9EURO</name>
<dbReference type="InterPro" id="IPR009060">
    <property type="entry name" value="UBA-like_sf"/>
</dbReference>
<reference evidence="3 4" key="1">
    <citation type="journal article" date="2015" name="Environ. Microbiol.">
        <title>Metagenome sequence of Elaphomyces granulatus from sporocarp tissue reveals Ascomycota ectomycorrhizal fingerprints of genome expansion and a Proteobacteria-rich microbiome.</title>
        <authorList>
            <person name="Quandt C.A."/>
            <person name="Kohler A."/>
            <person name="Hesse C.N."/>
            <person name="Sharpton T.J."/>
            <person name="Martin F."/>
            <person name="Spatafora J.W."/>
        </authorList>
    </citation>
    <scope>NUCLEOTIDE SEQUENCE [LARGE SCALE GENOMIC DNA]</scope>
    <source>
        <strain evidence="3 4">OSC145934</strain>
    </source>
</reference>
<evidence type="ECO:0000256" key="1">
    <source>
        <dbReference type="SAM" id="MobiDB-lite"/>
    </source>
</evidence>
<evidence type="ECO:0000259" key="2">
    <source>
        <dbReference type="PROSITE" id="PS51140"/>
    </source>
</evidence>
<accession>A0A232LT11</accession>
<feature type="domain" description="CUE" evidence="2">
    <location>
        <begin position="330"/>
        <end position="373"/>
    </location>
</feature>
<dbReference type="Gene3D" id="1.10.8.10">
    <property type="entry name" value="DNA helicase RuvA subunit, C-terminal domain"/>
    <property type="match status" value="1"/>
</dbReference>
<dbReference type="InterPro" id="IPR003892">
    <property type="entry name" value="CUE"/>
</dbReference>
<dbReference type="PANTHER" id="PTHR21494">
    <property type="entry name" value="ACTIVATING SIGNAL COINTEGRATOR 1 COMPLEX SUBUNIT 2 ASC-1 COMPLEX SUBUNIT P100"/>
    <property type="match status" value="1"/>
</dbReference>